<comment type="caution">
    <text evidence="2">The sequence shown here is derived from an EMBL/GenBank/DDBJ whole genome shotgun (WGS) entry which is preliminary data.</text>
</comment>
<evidence type="ECO:0000313" key="2">
    <source>
        <dbReference type="EMBL" id="KAL3269562.1"/>
    </source>
</evidence>
<reference evidence="2 3" key="1">
    <citation type="journal article" date="2021" name="BMC Biol.">
        <title>Horizontally acquired antibacterial genes associated with adaptive radiation of ladybird beetles.</title>
        <authorList>
            <person name="Li H.S."/>
            <person name="Tang X.F."/>
            <person name="Huang Y.H."/>
            <person name="Xu Z.Y."/>
            <person name="Chen M.L."/>
            <person name="Du X.Y."/>
            <person name="Qiu B.Y."/>
            <person name="Chen P.T."/>
            <person name="Zhang W."/>
            <person name="Slipinski A."/>
            <person name="Escalona H.E."/>
            <person name="Waterhouse R.M."/>
            <person name="Zwick A."/>
            <person name="Pang H."/>
        </authorList>
    </citation>
    <scope>NUCLEOTIDE SEQUENCE [LARGE SCALE GENOMIC DNA]</scope>
    <source>
        <strain evidence="2">SYSU2018</strain>
    </source>
</reference>
<gene>
    <name evidence="2" type="ORF">HHI36_008627</name>
</gene>
<evidence type="ECO:0000313" key="3">
    <source>
        <dbReference type="Proteomes" id="UP001516400"/>
    </source>
</evidence>
<feature type="region of interest" description="Disordered" evidence="1">
    <location>
        <begin position="1"/>
        <end position="27"/>
    </location>
</feature>
<dbReference type="Proteomes" id="UP001516400">
    <property type="component" value="Unassembled WGS sequence"/>
</dbReference>
<protein>
    <submittedName>
        <fullName evidence="2">Uncharacterized protein</fullName>
    </submittedName>
</protein>
<sequence>MSAIKSTGNQNNRPKPTDVDNDWTDNVGQDSVNVNILSGESSGKLNNNSDGFKLVLHRKPKRFNNARLNDTKETIRDTNTDNTMKIQEFSSVYFGRVLGDVSEETFKEFSNDSWPEQQFRCYKPKTKGNNSSYKNIDRLEQAKEHETLINLLNEYNIKPHIREPMSFDRGGAATCIDNILLNMEVLSACVGDTYLSDHTFKEYNAQNVGRNNVNTYPSIDESIFLAPVTAAEVIGIVRKTTRISALGIDGVDGRTLNPVSGCLSEILAYSINESLCQANSQNAGKNIVNSYPSIDKSVFLAPVTAAEVIGIIRKTTRKPAPGIVGVNGIILNPVSGYLSEILAYLINESFCQANSQNAGKNIVNSYPSIDKSVFLAPVTAAEVIGIIRKTTRKPAPGIVGVDGRTLNPVSGCLSEILAYSINESLCQANSQNAGKNIVNSYPSIDKSVFLAPVTAAEVIGIIRKTTRKPAPGIVGVDGIILNPVSGYLSEILAYLINESFCQANSQNAGKNIVNSYPSIDKSVFLAPATAAEVIGIIRKTTRKSAPGIVGVDGIFLNPVSGYLSEILAYLINESFCQG</sequence>
<name>A0ABD2MTJ9_9CUCU</name>
<organism evidence="2 3">
    <name type="scientific">Cryptolaemus montrouzieri</name>
    <dbReference type="NCBI Taxonomy" id="559131"/>
    <lineage>
        <taxon>Eukaryota</taxon>
        <taxon>Metazoa</taxon>
        <taxon>Ecdysozoa</taxon>
        <taxon>Arthropoda</taxon>
        <taxon>Hexapoda</taxon>
        <taxon>Insecta</taxon>
        <taxon>Pterygota</taxon>
        <taxon>Neoptera</taxon>
        <taxon>Endopterygota</taxon>
        <taxon>Coleoptera</taxon>
        <taxon>Polyphaga</taxon>
        <taxon>Cucujiformia</taxon>
        <taxon>Coccinelloidea</taxon>
        <taxon>Coccinellidae</taxon>
        <taxon>Scymninae</taxon>
        <taxon>Scymnini</taxon>
        <taxon>Cryptolaemus</taxon>
    </lineage>
</organism>
<evidence type="ECO:0000256" key="1">
    <source>
        <dbReference type="SAM" id="MobiDB-lite"/>
    </source>
</evidence>
<accession>A0ABD2MTJ9</accession>
<proteinExistence type="predicted"/>
<dbReference type="AlphaFoldDB" id="A0ABD2MTJ9"/>
<feature type="compositionally biased region" description="Polar residues" evidence="1">
    <location>
        <begin position="1"/>
        <end position="14"/>
    </location>
</feature>
<dbReference type="EMBL" id="JABFTP020000021">
    <property type="protein sequence ID" value="KAL3269562.1"/>
    <property type="molecule type" value="Genomic_DNA"/>
</dbReference>
<keyword evidence="3" id="KW-1185">Reference proteome</keyword>